<dbReference type="AlphaFoldDB" id="A0A0M2Q0C3"/>
<keyword evidence="2" id="KW-1185">Reference proteome</keyword>
<name>A0A0M2Q0C3_PROHO</name>
<gene>
    <name evidence="1" type="ORF">PROH_10135</name>
</gene>
<evidence type="ECO:0000313" key="1">
    <source>
        <dbReference type="EMBL" id="KKJ00092.1"/>
    </source>
</evidence>
<organism evidence="1 2">
    <name type="scientific">Prochlorothrix hollandica PCC 9006 = CALU 1027</name>
    <dbReference type="NCBI Taxonomy" id="317619"/>
    <lineage>
        <taxon>Bacteria</taxon>
        <taxon>Bacillati</taxon>
        <taxon>Cyanobacteriota</taxon>
        <taxon>Cyanophyceae</taxon>
        <taxon>Prochlorotrichales</taxon>
        <taxon>Prochlorotrichaceae</taxon>
        <taxon>Prochlorothrix</taxon>
    </lineage>
</organism>
<evidence type="ECO:0000313" key="2">
    <source>
        <dbReference type="Proteomes" id="UP000034681"/>
    </source>
</evidence>
<proteinExistence type="predicted"/>
<accession>A0A0M2Q0C3</accession>
<dbReference type="EMBL" id="AJTX02000004">
    <property type="protein sequence ID" value="KKJ00092.1"/>
    <property type="molecule type" value="Genomic_DNA"/>
</dbReference>
<comment type="caution">
    <text evidence="1">The sequence shown here is derived from an EMBL/GenBank/DDBJ whole genome shotgun (WGS) entry which is preliminary data.</text>
</comment>
<protein>
    <submittedName>
        <fullName evidence="1">Uncharacterized protein</fullName>
    </submittedName>
</protein>
<dbReference type="RefSeq" id="WP_017711437.1">
    <property type="nucleotide sequence ID" value="NZ_KB235933.1"/>
</dbReference>
<sequence length="74" mass="7217">MTGKTPESGDGGDRGDRDFLLIAAVGGAGADICAGGGDVAGGGLKTVSSSGETVATAILINLFKLEFECNGDIV</sequence>
<reference evidence="1" key="1">
    <citation type="submission" date="2012-04" db="EMBL/GenBank/DDBJ databases">
        <authorList>
            <person name="Borisov I.G."/>
            <person name="Ivanikova N.V."/>
            <person name="Pinevich A.V."/>
        </authorList>
    </citation>
    <scope>NUCLEOTIDE SEQUENCE [LARGE SCALE GENOMIC DNA]</scope>
    <source>
        <strain evidence="1">CALU 1027</strain>
    </source>
</reference>
<dbReference type="Proteomes" id="UP000034681">
    <property type="component" value="Unassembled WGS sequence"/>
</dbReference>